<reference evidence="2 3" key="1">
    <citation type="submission" date="2018-05" db="EMBL/GenBank/DDBJ databases">
        <title>Rhodohalobacter halophilus gen. nov., sp. nov., a moderately halophilic member of the family Balneolaceae.</title>
        <authorList>
            <person name="Liu Z.-W."/>
        </authorList>
    </citation>
    <scope>NUCLEOTIDE SEQUENCE [LARGE SCALE GENOMIC DNA]</scope>
    <source>
        <strain evidence="2 3">8A47</strain>
    </source>
</reference>
<dbReference type="InterPro" id="IPR013022">
    <property type="entry name" value="Xyl_isomerase-like_TIM-brl"/>
</dbReference>
<dbReference type="RefSeq" id="WP_109646577.1">
    <property type="nucleotide sequence ID" value="NZ_QGGB01000006.1"/>
</dbReference>
<dbReference type="AlphaFoldDB" id="A0A316TPC1"/>
<protein>
    <submittedName>
        <fullName evidence="2">Xylose isomerase</fullName>
    </submittedName>
</protein>
<dbReference type="Gene3D" id="3.20.20.150">
    <property type="entry name" value="Divalent-metal-dependent TIM barrel enzymes"/>
    <property type="match status" value="1"/>
</dbReference>
<dbReference type="SUPFAM" id="SSF51658">
    <property type="entry name" value="Xylose isomerase-like"/>
    <property type="match status" value="1"/>
</dbReference>
<proteinExistence type="predicted"/>
<dbReference type="EMBL" id="QGGB01000006">
    <property type="protein sequence ID" value="PWN06463.1"/>
    <property type="molecule type" value="Genomic_DNA"/>
</dbReference>
<dbReference type="PROSITE" id="PS51257">
    <property type="entry name" value="PROKAR_LIPOPROTEIN"/>
    <property type="match status" value="1"/>
</dbReference>
<keyword evidence="3" id="KW-1185">Reference proteome</keyword>
<evidence type="ECO:0000313" key="3">
    <source>
        <dbReference type="Proteomes" id="UP000245533"/>
    </source>
</evidence>
<organism evidence="2 3">
    <name type="scientific">Rhodohalobacter mucosus</name>
    <dbReference type="NCBI Taxonomy" id="2079485"/>
    <lineage>
        <taxon>Bacteria</taxon>
        <taxon>Pseudomonadati</taxon>
        <taxon>Balneolota</taxon>
        <taxon>Balneolia</taxon>
        <taxon>Balneolales</taxon>
        <taxon>Balneolaceae</taxon>
        <taxon>Rhodohalobacter</taxon>
    </lineage>
</organism>
<dbReference type="InterPro" id="IPR036237">
    <property type="entry name" value="Xyl_isomerase-like_sf"/>
</dbReference>
<dbReference type="PANTHER" id="PTHR12110">
    <property type="entry name" value="HYDROXYPYRUVATE ISOMERASE"/>
    <property type="match status" value="1"/>
</dbReference>
<name>A0A316TPC1_9BACT</name>
<dbReference type="GO" id="GO:0016853">
    <property type="term" value="F:isomerase activity"/>
    <property type="evidence" value="ECO:0007669"/>
    <property type="project" value="UniProtKB-KW"/>
</dbReference>
<keyword evidence="2" id="KW-0413">Isomerase</keyword>
<sequence length="310" mass="34114">MDRKTFLSRMGYTAIGGAALFSTPFGLTGCTPGTQDAEMFFDISLAQWSLNNSFFNGSLDPINFARIARQQFDIGAVEYVNRFYTDHVTDQGYLNELRNIANGEGVESVLIMCDNEGALGDPDPAARQQAAENHYKWLDMASFLGCHSIRVNAASSGSYEEQMQRAADGLRRLSEHAAGMNLGVIVENHGGLSSNAEWLVGVIEMVDMENCGTLPDFGNFRISQDETYDNYRGTEELMPYAKGVSAKSYAFDDNGNEANLDYMRLMQIVKDAGYTGYVGIEYEGDELSESDGIMATKELLMRVGKELADG</sequence>
<dbReference type="PANTHER" id="PTHR12110:SF53">
    <property type="entry name" value="BLR5974 PROTEIN"/>
    <property type="match status" value="1"/>
</dbReference>
<comment type="caution">
    <text evidence="2">The sequence shown here is derived from an EMBL/GenBank/DDBJ whole genome shotgun (WGS) entry which is preliminary data.</text>
</comment>
<dbReference type="InterPro" id="IPR050312">
    <property type="entry name" value="IolE/XylAMocC-like"/>
</dbReference>
<dbReference type="OrthoDB" id="1114629at2"/>
<gene>
    <name evidence="2" type="ORF">DDZ15_08025</name>
</gene>
<feature type="domain" description="Xylose isomerase-like TIM barrel" evidence="1">
    <location>
        <begin position="85"/>
        <end position="292"/>
    </location>
</feature>
<dbReference type="Pfam" id="PF01261">
    <property type="entry name" value="AP_endonuc_2"/>
    <property type="match status" value="1"/>
</dbReference>
<accession>A0A316TPC1</accession>
<dbReference type="Proteomes" id="UP000245533">
    <property type="component" value="Unassembled WGS sequence"/>
</dbReference>
<evidence type="ECO:0000313" key="2">
    <source>
        <dbReference type="EMBL" id="PWN06463.1"/>
    </source>
</evidence>
<evidence type="ECO:0000259" key="1">
    <source>
        <dbReference type="Pfam" id="PF01261"/>
    </source>
</evidence>